<dbReference type="EMBL" id="SNSC02000007">
    <property type="protein sequence ID" value="TID22658.1"/>
    <property type="molecule type" value="Genomic_DNA"/>
</dbReference>
<name>A0A4Z1P4T7_9PEZI</name>
<dbReference type="Proteomes" id="UP000298493">
    <property type="component" value="Unassembled WGS sequence"/>
</dbReference>
<protein>
    <submittedName>
        <fullName evidence="2">Uncharacterized protein</fullName>
    </submittedName>
</protein>
<proteinExistence type="predicted"/>
<reference evidence="2 3" key="1">
    <citation type="submission" date="2019-04" db="EMBL/GenBank/DDBJ databases">
        <title>High contiguity whole genome sequence and gene annotation resource for two Venturia nashicola isolates.</title>
        <authorList>
            <person name="Prokchorchik M."/>
            <person name="Won K."/>
            <person name="Lee Y."/>
            <person name="Choi E.D."/>
            <person name="Segonzac C."/>
            <person name="Sohn K.H."/>
        </authorList>
    </citation>
    <scope>NUCLEOTIDE SEQUENCE [LARGE SCALE GENOMIC DNA]</scope>
    <source>
        <strain evidence="2 3">PRI2</strain>
    </source>
</reference>
<evidence type="ECO:0000256" key="1">
    <source>
        <dbReference type="SAM" id="MobiDB-lite"/>
    </source>
</evidence>
<accession>A0A4Z1P4T7</accession>
<feature type="region of interest" description="Disordered" evidence="1">
    <location>
        <begin position="1"/>
        <end position="36"/>
    </location>
</feature>
<comment type="caution">
    <text evidence="2">The sequence shown here is derived from an EMBL/GenBank/DDBJ whole genome shotgun (WGS) entry which is preliminary data.</text>
</comment>
<evidence type="ECO:0000313" key="3">
    <source>
        <dbReference type="Proteomes" id="UP000298493"/>
    </source>
</evidence>
<dbReference type="OrthoDB" id="3938377at2759"/>
<gene>
    <name evidence="2" type="ORF">E6O75_ATG01832</name>
</gene>
<keyword evidence="3" id="KW-1185">Reference proteome</keyword>
<organism evidence="2 3">
    <name type="scientific">Venturia nashicola</name>
    <dbReference type="NCBI Taxonomy" id="86259"/>
    <lineage>
        <taxon>Eukaryota</taxon>
        <taxon>Fungi</taxon>
        <taxon>Dikarya</taxon>
        <taxon>Ascomycota</taxon>
        <taxon>Pezizomycotina</taxon>
        <taxon>Dothideomycetes</taxon>
        <taxon>Pleosporomycetidae</taxon>
        <taxon>Venturiales</taxon>
        <taxon>Venturiaceae</taxon>
        <taxon>Venturia</taxon>
    </lineage>
</organism>
<feature type="region of interest" description="Disordered" evidence="1">
    <location>
        <begin position="69"/>
        <end position="95"/>
    </location>
</feature>
<feature type="compositionally biased region" description="Low complexity" evidence="1">
    <location>
        <begin position="76"/>
        <end position="93"/>
    </location>
</feature>
<feature type="compositionally biased region" description="Polar residues" evidence="1">
    <location>
        <begin position="1"/>
        <end position="18"/>
    </location>
</feature>
<feature type="compositionally biased region" description="Polar residues" evidence="1">
    <location>
        <begin position="26"/>
        <end position="36"/>
    </location>
</feature>
<dbReference type="AlphaFoldDB" id="A0A4Z1P4T7"/>
<sequence length="144" mass="15927">MSTINYTLPRSSESTDSPSHNKETPRNTSITSTASLKNSIKSLARKLKEHERQSQMAWEAYYGFPTQIAGKHTRPSSSRNESTSSTVSNGSVTPPGAVKKAWSSFKLAAKAHHEAVNAAYSSYYGDDRLYATRAREARKYSVAY</sequence>
<evidence type="ECO:0000313" key="2">
    <source>
        <dbReference type="EMBL" id="TID22658.1"/>
    </source>
</evidence>